<evidence type="ECO:0000313" key="2">
    <source>
        <dbReference type="EMBL" id="KAJ5703902.1"/>
    </source>
</evidence>
<evidence type="ECO:0000313" key="3">
    <source>
        <dbReference type="Proteomes" id="UP001215712"/>
    </source>
</evidence>
<protein>
    <submittedName>
        <fullName evidence="2">Uncharacterized protein</fullName>
    </submittedName>
</protein>
<keyword evidence="3" id="KW-1185">Reference proteome</keyword>
<feature type="region of interest" description="Disordered" evidence="1">
    <location>
        <begin position="54"/>
        <end position="84"/>
    </location>
</feature>
<proteinExistence type="predicted"/>
<dbReference type="AlphaFoldDB" id="A0AAD6HBI7"/>
<sequence>MNATVSSLNANAGIFIEFVMDILPLTHQAIIEIMDVNRRDKWIHRVIRDDLVPKNESLPGLANPFSPSKPEIERPQTPDGELQT</sequence>
<dbReference type="Proteomes" id="UP001215712">
    <property type="component" value="Unassembled WGS sequence"/>
</dbReference>
<gene>
    <name evidence="2" type="ORF">N7493_011040</name>
</gene>
<dbReference type="EMBL" id="JAQJAN010000020">
    <property type="protein sequence ID" value="KAJ5703902.1"/>
    <property type="molecule type" value="Genomic_DNA"/>
</dbReference>
<reference evidence="2" key="1">
    <citation type="journal article" date="2023" name="IMA Fungus">
        <title>Comparative genomic study of the Penicillium genus elucidates a diverse pangenome and 15 lateral gene transfer events.</title>
        <authorList>
            <person name="Petersen C."/>
            <person name="Sorensen T."/>
            <person name="Nielsen M.R."/>
            <person name="Sondergaard T.E."/>
            <person name="Sorensen J.L."/>
            <person name="Fitzpatrick D.A."/>
            <person name="Frisvad J.C."/>
            <person name="Nielsen K.L."/>
        </authorList>
    </citation>
    <scope>NUCLEOTIDE SEQUENCE</scope>
    <source>
        <strain evidence="2">IBT 17514</strain>
    </source>
</reference>
<accession>A0AAD6HBI7</accession>
<organism evidence="2 3">
    <name type="scientific">Penicillium malachiteum</name>
    <dbReference type="NCBI Taxonomy" id="1324776"/>
    <lineage>
        <taxon>Eukaryota</taxon>
        <taxon>Fungi</taxon>
        <taxon>Dikarya</taxon>
        <taxon>Ascomycota</taxon>
        <taxon>Pezizomycotina</taxon>
        <taxon>Eurotiomycetes</taxon>
        <taxon>Eurotiomycetidae</taxon>
        <taxon>Eurotiales</taxon>
        <taxon>Aspergillaceae</taxon>
        <taxon>Penicillium</taxon>
    </lineage>
</organism>
<name>A0AAD6HBI7_9EURO</name>
<comment type="caution">
    <text evidence="2">The sequence shown here is derived from an EMBL/GenBank/DDBJ whole genome shotgun (WGS) entry which is preliminary data.</text>
</comment>
<reference evidence="2" key="2">
    <citation type="submission" date="2023-01" db="EMBL/GenBank/DDBJ databases">
        <authorList>
            <person name="Petersen C."/>
        </authorList>
    </citation>
    <scope>NUCLEOTIDE SEQUENCE</scope>
    <source>
        <strain evidence="2">IBT 17514</strain>
    </source>
</reference>
<evidence type="ECO:0000256" key="1">
    <source>
        <dbReference type="SAM" id="MobiDB-lite"/>
    </source>
</evidence>